<proteinExistence type="predicted"/>
<name>A0ABN6MYL2_9BACT</name>
<organism evidence="1 2">
    <name type="scientific">Anaeromyxobacter oryzae</name>
    <dbReference type="NCBI Taxonomy" id="2918170"/>
    <lineage>
        <taxon>Bacteria</taxon>
        <taxon>Pseudomonadati</taxon>
        <taxon>Myxococcota</taxon>
        <taxon>Myxococcia</taxon>
        <taxon>Myxococcales</taxon>
        <taxon>Cystobacterineae</taxon>
        <taxon>Anaeromyxobacteraceae</taxon>
        <taxon>Anaeromyxobacter</taxon>
    </lineage>
</organism>
<dbReference type="RefSeq" id="WP_248354038.1">
    <property type="nucleotide sequence ID" value="NZ_AP025591.1"/>
</dbReference>
<protein>
    <recommendedName>
        <fullName evidence="3">Lipoprotein</fullName>
    </recommendedName>
</protein>
<accession>A0ABN6MYL2</accession>
<dbReference type="Proteomes" id="UP001162891">
    <property type="component" value="Chromosome"/>
</dbReference>
<evidence type="ECO:0000313" key="2">
    <source>
        <dbReference type="Proteomes" id="UP001162891"/>
    </source>
</evidence>
<dbReference type="EMBL" id="AP025591">
    <property type="protein sequence ID" value="BDG05335.1"/>
    <property type="molecule type" value="Genomic_DNA"/>
</dbReference>
<gene>
    <name evidence="1" type="ORF">AMOR_43310</name>
</gene>
<sequence>MKRVLWVALLASGCAHVAIRKVSDCERFQAEQRVECSACVVQNEAQGWLGTYEYRPDAAAGSRCVRVK</sequence>
<evidence type="ECO:0000313" key="1">
    <source>
        <dbReference type="EMBL" id="BDG05335.1"/>
    </source>
</evidence>
<evidence type="ECO:0008006" key="3">
    <source>
        <dbReference type="Google" id="ProtNLM"/>
    </source>
</evidence>
<reference evidence="2" key="1">
    <citation type="journal article" date="2022" name="Int. J. Syst. Evol. Microbiol.">
        <title>Anaeromyxobacter oryzae sp. nov., Anaeromyxobacter diazotrophicus sp. nov. and Anaeromyxobacter paludicola sp. nov., isolated from paddy soils.</title>
        <authorList>
            <person name="Itoh H."/>
            <person name="Xu Z."/>
            <person name="Mise K."/>
            <person name="Masuda Y."/>
            <person name="Ushijima N."/>
            <person name="Hayakawa C."/>
            <person name="Shiratori Y."/>
            <person name="Senoo K."/>
        </authorList>
    </citation>
    <scope>NUCLEOTIDE SEQUENCE [LARGE SCALE GENOMIC DNA]</scope>
    <source>
        <strain evidence="2">Red232</strain>
    </source>
</reference>
<keyword evidence="2" id="KW-1185">Reference proteome</keyword>